<gene>
    <name evidence="8" type="ORF">GTQ45_06690</name>
</gene>
<evidence type="ECO:0000259" key="7">
    <source>
        <dbReference type="Pfam" id="PF02771"/>
    </source>
</evidence>
<dbReference type="Pfam" id="PF02771">
    <property type="entry name" value="Acyl-CoA_dh_N"/>
    <property type="match status" value="1"/>
</dbReference>
<dbReference type="GO" id="GO:0050660">
    <property type="term" value="F:flavin adenine dinucleotide binding"/>
    <property type="evidence" value="ECO:0007669"/>
    <property type="project" value="InterPro"/>
</dbReference>
<dbReference type="InterPro" id="IPR009075">
    <property type="entry name" value="AcylCo_DH/oxidase_C"/>
</dbReference>
<comment type="caution">
    <text evidence="8">The sequence shown here is derived from an EMBL/GenBank/DDBJ whole genome shotgun (WGS) entry which is preliminary data.</text>
</comment>
<dbReference type="RefSeq" id="WP_160587407.1">
    <property type="nucleotide sequence ID" value="NZ_BMHN01000001.1"/>
</dbReference>
<name>A0A845QAG3_9HYPH</name>
<evidence type="ECO:0000256" key="5">
    <source>
        <dbReference type="ARBA" id="ARBA00023002"/>
    </source>
</evidence>
<dbReference type="FunFam" id="1.10.540.10:FF:000026">
    <property type="entry name" value="Acyl-CoA dehydrogenase medium chain"/>
    <property type="match status" value="1"/>
</dbReference>
<dbReference type="InterPro" id="IPR009100">
    <property type="entry name" value="AcylCoA_DH/oxidase_NM_dom_sf"/>
</dbReference>
<reference evidence="8 9" key="1">
    <citation type="journal article" date="2016" name="Int. J. Syst. Evol. Microbiol.">
        <title>Pyruvatibacter mobilis gen. nov., sp. nov., a marine bacterium from the culture broth of Picochlorum sp. 122.</title>
        <authorList>
            <person name="Wang G."/>
            <person name="Tang M."/>
            <person name="Wu H."/>
            <person name="Dai S."/>
            <person name="Li T."/>
            <person name="Chen C."/>
            <person name="He H."/>
            <person name="Fan J."/>
            <person name="Xiang W."/>
            <person name="Li X."/>
        </authorList>
    </citation>
    <scope>NUCLEOTIDE SEQUENCE [LARGE SCALE GENOMIC DNA]</scope>
    <source>
        <strain evidence="8 9">GYP-11</strain>
    </source>
</reference>
<dbReference type="SUPFAM" id="SSF56645">
    <property type="entry name" value="Acyl-CoA dehydrogenase NM domain-like"/>
    <property type="match status" value="1"/>
</dbReference>
<protein>
    <submittedName>
        <fullName evidence="8">Acyl-CoA dehydrogenase</fullName>
    </submittedName>
</protein>
<dbReference type="Pfam" id="PF00441">
    <property type="entry name" value="Acyl-CoA_dh_1"/>
    <property type="match status" value="1"/>
</dbReference>
<evidence type="ECO:0000256" key="3">
    <source>
        <dbReference type="ARBA" id="ARBA00022630"/>
    </source>
</evidence>
<dbReference type="GeneID" id="300655119"/>
<evidence type="ECO:0000256" key="4">
    <source>
        <dbReference type="ARBA" id="ARBA00022827"/>
    </source>
</evidence>
<dbReference type="SUPFAM" id="SSF47203">
    <property type="entry name" value="Acyl-CoA dehydrogenase C-terminal domain-like"/>
    <property type="match status" value="1"/>
</dbReference>
<evidence type="ECO:0000256" key="1">
    <source>
        <dbReference type="ARBA" id="ARBA00001974"/>
    </source>
</evidence>
<evidence type="ECO:0000256" key="2">
    <source>
        <dbReference type="ARBA" id="ARBA00009347"/>
    </source>
</evidence>
<keyword evidence="9" id="KW-1185">Reference proteome</keyword>
<dbReference type="InterPro" id="IPR013786">
    <property type="entry name" value="AcylCoA_DH/ox_N"/>
</dbReference>
<evidence type="ECO:0000259" key="6">
    <source>
        <dbReference type="Pfam" id="PF00441"/>
    </source>
</evidence>
<evidence type="ECO:0000313" key="8">
    <source>
        <dbReference type="EMBL" id="NBG95417.1"/>
    </source>
</evidence>
<dbReference type="Proteomes" id="UP000470384">
    <property type="component" value="Unassembled WGS sequence"/>
</dbReference>
<dbReference type="InterPro" id="IPR037069">
    <property type="entry name" value="AcylCoA_DH/ox_N_sf"/>
</dbReference>
<dbReference type="EMBL" id="WXYQ01000005">
    <property type="protein sequence ID" value="NBG95417.1"/>
    <property type="molecule type" value="Genomic_DNA"/>
</dbReference>
<dbReference type="InterPro" id="IPR036250">
    <property type="entry name" value="AcylCo_DH-like_C"/>
</dbReference>
<proteinExistence type="inferred from homology"/>
<dbReference type="OrthoDB" id="9775090at2"/>
<dbReference type="PANTHER" id="PTHR43884:SF20">
    <property type="entry name" value="ACYL-COA DEHYDROGENASE FADE28"/>
    <property type="match status" value="1"/>
</dbReference>
<dbReference type="AlphaFoldDB" id="A0A845QAG3"/>
<accession>A0A845QAG3</accession>
<dbReference type="CDD" id="cd00567">
    <property type="entry name" value="ACAD"/>
    <property type="match status" value="1"/>
</dbReference>
<dbReference type="Gene3D" id="1.20.140.10">
    <property type="entry name" value="Butyryl-CoA Dehydrogenase, subunit A, domain 3"/>
    <property type="match status" value="1"/>
</dbReference>
<feature type="domain" description="Acyl-CoA dehydrogenase/oxidase N-terminal" evidence="7">
    <location>
        <begin position="6"/>
        <end position="118"/>
    </location>
</feature>
<dbReference type="InterPro" id="IPR046373">
    <property type="entry name" value="Acyl-CoA_Oxase/DH_mid-dom_sf"/>
</dbReference>
<organism evidence="8 9">
    <name type="scientific">Pyruvatibacter mobilis</name>
    <dbReference type="NCBI Taxonomy" id="1712261"/>
    <lineage>
        <taxon>Bacteria</taxon>
        <taxon>Pseudomonadati</taxon>
        <taxon>Pseudomonadota</taxon>
        <taxon>Alphaproteobacteria</taxon>
        <taxon>Hyphomicrobiales</taxon>
        <taxon>Parvibaculaceae</taxon>
        <taxon>Pyruvatibacter</taxon>
    </lineage>
</organism>
<dbReference type="GO" id="GO:0003995">
    <property type="term" value="F:acyl-CoA dehydrogenase activity"/>
    <property type="evidence" value="ECO:0007669"/>
    <property type="project" value="TreeGrafter"/>
</dbReference>
<keyword evidence="3" id="KW-0285">Flavoprotein</keyword>
<sequence length="375" mass="40338">MNFDFSDDQKLLKDQAAKFLADKCKPEDVRKILESDAPYDKALWQGLAEMGFLGTTIAEEYGGLGLGYLELCVIAEELGRACAPVPMSSSVYLAAEALQRAGTEEQKQKWLPKVVTGEAIGCFAFAEGVQAPTPRTIKTTLSGSKLSGTKLPVADGDVADFAVVVVKTGSGTAEGDVSLALVDLTAGGVSRETVTTLDPTRSHASITFDGADAELLGAEGEGWAVTQDILNRAAVLVAFEQLGGTQAAMEMARDYSLERYAFGRQIGSYQAIKHKLADMYVKLELARGHCYYGAWALSTNSPELPLAAAGARVAATEAFRFAAQENIQTHGGIGYTWEANTQFYYRRSKLLGLTLGAIGQWKERIVRQLEQRNAA</sequence>
<comment type="similarity">
    <text evidence="2">Belongs to the acyl-CoA dehydrogenase family.</text>
</comment>
<feature type="domain" description="Acyl-CoA dehydrogenase/oxidase C-terminal" evidence="6">
    <location>
        <begin position="220"/>
        <end position="358"/>
    </location>
</feature>
<keyword evidence="5" id="KW-0560">Oxidoreductase</keyword>
<comment type="cofactor">
    <cofactor evidence="1">
        <name>FAD</name>
        <dbReference type="ChEBI" id="CHEBI:57692"/>
    </cofactor>
</comment>
<evidence type="ECO:0000313" key="9">
    <source>
        <dbReference type="Proteomes" id="UP000470384"/>
    </source>
</evidence>
<dbReference type="Gene3D" id="1.10.540.10">
    <property type="entry name" value="Acyl-CoA dehydrogenase/oxidase, N-terminal domain"/>
    <property type="match status" value="1"/>
</dbReference>
<dbReference type="PANTHER" id="PTHR43884">
    <property type="entry name" value="ACYL-COA DEHYDROGENASE"/>
    <property type="match status" value="1"/>
</dbReference>
<keyword evidence="4" id="KW-0274">FAD</keyword>
<dbReference type="Gene3D" id="2.40.110.10">
    <property type="entry name" value="Butyryl-CoA Dehydrogenase, subunit A, domain 2"/>
    <property type="match status" value="1"/>
</dbReference>